<gene>
    <name evidence="3" type="ORF">B0J12DRAFT_258516</name>
</gene>
<feature type="chain" id="PRO_5045439161" evidence="2">
    <location>
        <begin position="21"/>
        <end position="170"/>
    </location>
</feature>
<proteinExistence type="predicted"/>
<evidence type="ECO:0000313" key="4">
    <source>
        <dbReference type="Proteomes" id="UP000774617"/>
    </source>
</evidence>
<feature type="region of interest" description="Disordered" evidence="1">
    <location>
        <begin position="150"/>
        <end position="170"/>
    </location>
</feature>
<evidence type="ECO:0000256" key="2">
    <source>
        <dbReference type="SAM" id="SignalP"/>
    </source>
</evidence>
<organism evidence="3 4">
    <name type="scientific">Macrophomina phaseolina</name>
    <dbReference type="NCBI Taxonomy" id="35725"/>
    <lineage>
        <taxon>Eukaryota</taxon>
        <taxon>Fungi</taxon>
        <taxon>Dikarya</taxon>
        <taxon>Ascomycota</taxon>
        <taxon>Pezizomycotina</taxon>
        <taxon>Dothideomycetes</taxon>
        <taxon>Dothideomycetes incertae sedis</taxon>
        <taxon>Botryosphaeriales</taxon>
        <taxon>Botryosphaeriaceae</taxon>
        <taxon>Macrophomina</taxon>
    </lineage>
</organism>
<sequence length="170" mass="18929">MGRAARVGFILRCSTLLSSSYLILRPGLLQQQATTRSASWLYSGPVGRRDGVSQANEAARLSMNNAEDKAIDSRTHLEPVDDPSPPNRVLELHSMGAMTIEWSEKYHARRAAMLSREQPPTPFLLHRLSNRIVILPIRLMRILAFRRAREPGPPAGQTRRGLVPGPEGFP</sequence>
<evidence type="ECO:0000256" key="1">
    <source>
        <dbReference type="SAM" id="MobiDB-lite"/>
    </source>
</evidence>
<protein>
    <submittedName>
        <fullName evidence="3">Uncharacterized protein</fullName>
    </submittedName>
</protein>
<feature type="signal peptide" evidence="2">
    <location>
        <begin position="1"/>
        <end position="20"/>
    </location>
</feature>
<evidence type="ECO:0000313" key="3">
    <source>
        <dbReference type="EMBL" id="KAH7038582.1"/>
    </source>
</evidence>
<dbReference type="Proteomes" id="UP000774617">
    <property type="component" value="Unassembled WGS sequence"/>
</dbReference>
<accession>A0ABQ8FZK2</accession>
<dbReference type="EMBL" id="JAGTJR010000033">
    <property type="protein sequence ID" value="KAH7038582.1"/>
    <property type="molecule type" value="Genomic_DNA"/>
</dbReference>
<keyword evidence="2" id="KW-0732">Signal</keyword>
<reference evidence="3 4" key="1">
    <citation type="journal article" date="2021" name="Nat. Commun.">
        <title>Genetic determinants of endophytism in the Arabidopsis root mycobiome.</title>
        <authorList>
            <person name="Mesny F."/>
            <person name="Miyauchi S."/>
            <person name="Thiergart T."/>
            <person name="Pickel B."/>
            <person name="Atanasova L."/>
            <person name="Karlsson M."/>
            <person name="Huettel B."/>
            <person name="Barry K.W."/>
            <person name="Haridas S."/>
            <person name="Chen C."/>
            <person name="Bauer D."/>
            <person name="Andreopoulos W."/>
            <person name="Pangilinan J."/>
            <person name="LaButti K."/>
            <person name="Riley R."/>
            <person name="Lipzen A."/>
            <person name="Clum A."/>
            <person name="Drula E."/>
            <person name="Henrissat B."/>
            <person name="Kohler A."/>
            <person name="Grigoriev I.V."/>
            <person name="Martin F.M."/>
            <person name="Hacquard S."/>
        </authorList>
    </citation>
    <scope>NUCLEOTIDE SEQUENCE [LARGE SCALE GENOMIC DNA]</scope>
    <source>
        <strain evidence="3 4">MPI-SDFR-AT-0080</strain>
    </source>
</reference>
<comment type="caution">
    <text evidence="3">The sequence shown here is derived from an EMBL/GenBank/DDBJ whole genome shotgun (WGS) entry which is preliminary data.</text>
</comment>
<name>A0ABQ8FZK2_9PEZI</name>
<keyword evidence="4" id="KW-1185">Reference proteome</keyword>